<keyword evidence="9" id="KW-1185">Reference proteome</keyword>
<dbReference type="GO" id="GO:0004540">
    <property type="term" value="F:RNA nuclease activity"/>
    <property type="evidence" value="ECO:0007669"/>
    <property type="project" value="InterPro"/>
</dbReference>
<dbReference type="GO" id="GO:0003723">
    <property type="term" value="F:RNA binding"/>
    <property type="evidence" value="ECO:0007669"/>
    <property type="project" value="UniProtKB-KW"/>
</dbReference>
<dbReference type="AlphaFoldDB" id="A0A2H3NKJ6"/>
<accession>A0A2H3NKJ6</accession>
<dbReference type="GO" id="GO:0005737">
    <property type="term" value="C:cytoplasm"/>
    <property type="evidence" value="ECO:0007669"/>
    <property type="project" value="TreeGrafter"/>
</dbReference>
<evidence type="ECO:0000313" key="8">
    <source>
        <dbReference type="EMBL" id="PEN06236.1"/>
    </source>
</evidence>
<proteinExistence type="predicted"/>
<dbReference type="PANTHER" id="PTHR30001:SF0">
    <property type="entry name" value="RIBONUCLEASE G"/>
    <property type="match status" value="1"/>
</dbReference>
<evidence type="ECO:0000256" key="3">
    <source>
        <dbReference type="ARBA" id="ARBA00022801"/>
    </source>
</evidence>
<dbReference type="PANTHER" id="PTHR30001">
    <property type="entry name" value="RIBONUCLEASE"/>
    <property type="match status" value="1"/>
</dbReference>
<dbReference type="InterPro" id="IPR004659">
    <property type="entry name" value="RNase_E/G"/>
</dbReference>
<evidence type="ECO:0000256" key="1">
    <source>
        <dbReference type="ARBA" id="ARBA00001946"/>
    </source>
</evidence>
<evidence type="ECO:0000256" key="2">
    <source>
        <dbReference type="ARBA" id="ARBA00022723"/>
    </source>
</evidence>
<feature type="region of interest" description="Disordered" evidence="6">
    <location>
        <begin position="412"/>
        <end position="432"/>
    </location>
</feature>
<dbReference type="PROSITE" id="PS50126">
    <property type="entry name" value="S1"/>
    <property type="match status" value="1"/>
</dbReference>
<dbReference type="Pfam" id="PF00575">
    <property type="entry name" value="S1"/>
    <property type="match status" value="1"/>
</dbReference>
<organism evidence="8 9">
    <name type="scientific">Longimonas halophila</name>
    <dbReference type="NCBI Taxonomy" id="1469170"/>
    <lineage>
        <taxon>Bacteria</taxon>
        <taxon>Pseudomonadati</taxon>
        <taxon>Rhodothermota</taxon>
        <taxon>Rhodothermia</taxon>
        <taxon>Rhodothermales</taxon>
        <taxon>Salisaetaceae</taxon>
        <taxon>Longimonas</taxon>
    </lineage>
</organism>
<evidence type="ECO:0000256" key="4">
    <source>
        <dbReference type="ARBA" id="ARBA00022842"/>
    </source>
</evidence>
<evidence type="ECO:0000259" key="7">
    <source>
        <dbReference type="PROSITE" id="PS50126"/>
    </source>
</evidence>
<comment type="caution">
    <text evidence="8">The sequence shown here is derived from an EMBL/GenBank/DDBJ whole genome shotgun (WGS) entry which is preliminary data.</text>
</comment>
<dbReference type="OrthoDB" id="9804278at2"/>
<evidence type="ECO:0000313" key="9">
    <source>
        <dbReference type="Proteomes" id="UP000221024"/>
    </source>
</evidence>
<feature type="region of interest" description="Disordered" evidence="6">
    <location>
        <begin position="451"/>
        <end position="484"/>
    </location>
</feature>
<dbReference type="Pfam" id="PF10150">
    <property type="entry name" value="RNase_E_G"/>
    <property type="match status" value="1"/>
</dbReference>
<evidence type="ECO:0000256" key="5">
    <source>
        <dbReference type="ARBA" id="ARBA00022884"/>
    </source>
</evidence>
<dbReference type="GO" id="GO:0016787">
    <property type="term" value="F:hydrolase activity"/>
    <property type="evidence" value="ECO:0007669"/>
    <property type="project" value="UniProtKB-KW"/>
</dbReference>
<dbReference type="CDD" id="cd04453">
    <property type="entry name" value="S1_RNase_E"/>
    <property type="match status" value="1"/>
</dbReference>
<dbReference type="SMART" id="SM00316">
    <property type="entry name" value="S1"/>
    <property type="match status" value="1"/>
</dbReference>
<dbReference type="Gene3D" id="1.10.287.1490">
    <property type="match status" value="1"/>
</dbReference>
<dbReference type="EMBL" id="PDEP01000009">
    <property type="protein sequence ID" value="PEN06236.1"/>
    <property type="molecule type" value="Genomic_DNA"/>
</dbReference>
<evidence type="ECO:0000256" key="6">
    <source>
        <dbReference type="SAM" id="MobiDB-lite"/>
    </source>
</evidence>
<feature type="region of interest" description="Disordered" evidence="6">
    <location>
        <begin position="498"/>
        <end position="535"/>
    </location>
</feature>
<dbReference type="InterPro" id="IPR012340">
    <property type="entry name" value="NA-bd_OB-fold"/>
</dbReference>
<dbReference type="InterPro" id="IPR003029">
    <property type="entry name" value="S1_domain"/>
</dbReference>
<feature type="compositionally biased region" description="Basic and acidic residues" evidence="6">
    <location>
        <begin position="498"/>
        <end position="532"/>
    </location>
</feature>
<dbReference type="Proteomes" id="UP000221024">
    <property type="component" value="Unassembled WGS sequence"/>
</dbReference>
<protein>
    <submittedName>
        <fullName evidence="8">Ribonuclease G</fullName>
    </submittedName>
</protein>
<dbReference type="GO" id="GO:0046872">
    <property type="term" value="F:metal ion binding"/>
    <property type="evidence" value="ECO:0007669"/>
    <property type="project" value="UniProtKB-KW"/>
</dbReference>
<dbReference type="GO" id="GO:0006364">
    <property type="term" value="P:rRNA processing"/>
    <property type="evidence" value="ECO:0007669"/>
    <property type="project" value="TreeGrafter"/>
</dbReference>
<feature type="compositionally biased region" description="Low complexity" evidence="6">
    <location>
        <begin position="412"/>
        <end position="424"/>
    </location>
</feature>
<feature type="compositionally biased region" description="Basic and acidic residues" evidence="6">
    <location>
        <begin position="451"/>
        <end position="467"/>
    </location>
</feature>
<keyword evidence="3" id="KW-0378">Hydrolase</keyword>
<dbReference type="NCBIfam" id="TIGR00757">
    <property type="entry name" value="RNaseEG"/>
    <property type="match status" value="1"/>
</dbReference>
<sequence>MSKEIVVNVADSRTRIAIVEDGKLAELYIENAEHKRTIGNLYLGIVRRVMPSIRAAFVDIGQDQDAFLHFSDLSENLPQLKDFLNQNTPKVETVSLPGDLHDQDPNPTDHLRRNQRILVQVKKEPIANKGSRISTDLSMAGRFLVLVPLSKVVAVSRKIEKDKERNRLKALAGSLVPDGFGVIVRTVAEGRDAKSLDKDLRLLLERWRRVENRLAQATNAPTLIHEDVDMASSIIRDQFSDDFDRILIDNKALFHSVRSYVRAVAPSMVSRVEYHSGNAPVFEAADIQQGADRAFKDRVELPSGGYLFIERTEAMHVVDVNSGRSGRGKSQKQNSLDVNLEAARVIAHQVRLRDLGGIIVVDFIDLRDERARKKVYNELEALFEEDRAITKVLPMSDFGLVQITRQRLRPSLTSSFASSSGASAPDKDNGDSYRQRFRDAQAQLSRLEKRLQEAQQTVKDRESELTKLKGKAGTSAPDSTERPATDELKALKEELEQAKKALQSERSQHGETRSARDEAEAKAKEAASEARSAKAQLEAAEAKVAEAEANAVQETNNVQHGAEATRPAHEVIDALDTWVADHADQHRAVTLRVHPFLAAYLTRAVPSYPTRWFMDHFVRVHLEADETVSPLSFAIDAPDTGATLVEA</sequence>
<keyword evidence="2" id="KW-0479">Metal-binding</keyword>
<keyword evidence="4" id="KW-0460">Magnesium</keyword>
<comment type="cofactor">
    <cofactor evidence="1">
        <name>Mg(2+)</name>
        <dbReference type="ChEBI" id="CHEBI:18420"/>
    </cofactor>
</comment>
<dbReference type="SUPFAM" id="SSF50249">
    <property type="entry name" value="Nucleic acid-binding proteins"/>
    <property type="match status" value="1"/>
</dbReference>
<name>A0A2H3NKJ6_9BACT</name>
<dbReference type="RefSeq" id="WP_098062583.1">
    <property type="nucleotide sequence ID" value="NZ_PDEP01000009.1"/>
</dbReference>
<reference evidence="8 9" key="1">
    <citation type="submission" date="2017-10" db="EMBL/GenBank/DDBJ databases">
        <title>Draft genome of Longimonas halophila.</title>
        <authorList>
            <person name="Goh K.M."/>
            <person name="Shamsir M.S."/>
            <person name="Lim S.W."/>
        </authorList>
    </citation>
    <scope>NUCLEOTIDE SEQUENCE [LARGE SCALE GENOMIC DNA]</scope>
    <source>
        <strain evidence="8 9">KCTC 42399</strain>
    </source>
</reference>
<dbReference type="InterPro" id="IPR019307">
    <property type="entry name" value="RNA-bd_AU-1/RNase_E/G"/>
</dbReference>
<feature type="domain" description="S1 motif" evidence="7">
    <location>
        <begin position="39"/>
        <end position="122"/>
    </location>
</feature>
<dbReference type="Gene3D" id="2.40.50.140">
    <property type="entry name" value="Nucleic acid-binding proteins"/>
    <property type="match status" value="1"/>
</dbReference>
<gene>
    <name evidence="8" type="ORF">CRI93_10445</name>
</gene>
<keyword evidence="5" id="KW-0694">RNA-binding</keyword>